<proteinExistence type="predicted"/>
<evidence type="ECO:0000313" key="1">
    <source>
        <dbReference type="EMBL" id="EOR08889.1"/>
    </source>
</evidence>
<keyword evidence="4" id="KW-1185">Reference proteome</keyword>
<evidence type="ECO:0000313" key="4">
    <source>
        <dbReference type="Proteomes" id="UP001168902"/>
    </source>
</evidence>
<dbReference type="EMBL" id="JAUMJH010000044">
    <property type="protein sequence ID" value="MDO3658602.1"/>
    <property type="molecule type" value="Genomic_DNA"/>
</dbReference>
<dbReference type="PATRIC" id="fig|1217699.3.peg.1371"/>
<dbReference type="Proteomes" id="UP001168902">
    <property type="component" value="Unassembled WGS sequence"/>
</dbReference>
<accession>R9B309</accession>
<gene>
    <name evidence="1" type="ORF">F896_01421</name>
    <name evidence="2" type="ORF">Q3V53_15645</name>
</gene>
<reference evidence="1 3" key="1">
    <citation type="submission" date="2013-03" db="EMBL/GenBank/DDBJ databases">
        <title>The Genome Sequence of Acinetobacter sp. CIP 110321.</title>
        <authorList>
            <consortium name="The Broad Institute Genome Sequencing Platform"/>
            <consortium name="The Broad Institute Genome Sequencing Center for Infectious Disease"/>
            <person name="Cerqueira G."/>
            <person name="Feldgarden M."/>
            <person name="Courvalin P."/>
            <person name="Perichon B."/>
            <person name="Grillot-Courvalin C."/>
            <person name="Clermont D."/>
            <person name="Rocha E."/>
            <person name="Yoon E.-J."/>
            <person name="Nemec A."/>
            <person name="Walker B."/>
            <person name="Young S.K."/>
            <person name="Zeng Q."/>
            <person name="Gargeya S."/>
            <person name="Fitzgerald M."/>
            <person name="Haas B."/>
            <person name="Abouelleil A."/>
            <person name="Alvarado L."/>
            <person name="Arachchi H.M."/>
            <person name="Berlin A.M."/>
            <person name="Chapman S.B."/>
            <person name="Dewar J."/>
            <person name="Goldberg J."/>
            <person name="Griggs A."/>
            <person name="Gujja S."/>
            <person name="Hansen M."/>
            <person name="Howarth C."/>
            <person name="Imamovic A."/>
            <person name="Larimer J."/>
            <person name="McCowan C."/>
            <person name="Murphy C."/>
            <person name="Neiman D."/>
            <person name="Pearson M."/>
            <person name="Priest M."/>
            <person name="Roberts A."/>
            <person name="Saif S."/>
            <person name="Shea T."/>
            <person name="Sisk P."/>
            <person name="Sykes S."/>
            <person name="Wortman J."/>
            <person name="Nusbaum C."/>
            <person name="Birren B."/>
        </authorList>
    </citation>
    <scope>NUCLEOTIDE SEQUENCE [LARGE SCALE GENOMIC DNA]</scope>
    <source>
        <strain evidence="1 3">CIP 110321</strain>
    </source>
</reference>
<dbReference type="OrthoDB" id="6862936at2"/>
<evidence type="ECO:0000313" key="2">
    <source>
        <dbReference type="EMBL" id="MDO3658602.1"/>
    </source>
</evidence>
<reference evidence="2 4" key="2">
    <citation type="submission" date="2023-07" db="EMBL/GenBank/DDBJ databases">
        <title>A novel proteolytic Acinetobacter species.</title>
        <authorList>
            <person name="Nemec A."/>
            <person name="Radolfova-Krizova L."/>
        </authorList>
    </citation>
    <scope>NUCLEOTIDE SEQUENCE [LARGE SCALE GENOMIC DNA]</scope>
    <source>
        <strain evidence="2 4">NIPH 1865</strain>
    </source>
</reference>
<sequence>MSQSSEIRPQEIFLLEHYSSTEYFKELVEVFKNMLDAAENALELFMQDLPYDYRNRHISQQPDIVWGEHVLPNFRSTLESLNYGYKRLLEGDLSALQYAGNVVTDFRNQRIDYFPDWMDEGNLALFDQWQSKASKLSSNIKATVFGSWPMTFLTEDYDSDYLGELNLPSSLPIYKLNQNVTVKTGETVPQDGIYIPEIQEASAQLLLKGHDAIEALVGLDPDCPQYDHEEDTEWVLVERIADEGGAFETIQAENLKGFAGQTCQQTGNWWSPANQLQSHYFVQGEVFPEIENNSWGETIWYLEVTNKKQSIF</sequence>
<comment type="caution">
    <text evidence="1">The sequence shown here is derived from an EMBL/GenBank/DDBJ whole genome shotgun (WGS) entry which is preliminary data.</text>
</comment>
<name>R9B309_9GAMM</name>
<dbReference type="RefSeq" id="WP_016163192.1">
    <property type="nucleotide sequence ID" value="NZ_JAUMJH010000044.1"/>
</dbReference>
<dbReference type="Proteomes" id="UP000016203">
    <property type="component" value="Unassembled WGS sequence"/>
</dbReference>
<evidence type="ECO:0000313" key="3">
    <source>
        <dbReference type="Proteomes" id="UP000016203"/>
    </source>
</evidence>
<dbReference type="HOGENOM" id="CLU_048531_1_0_6"/>
<protein>
    <submittedName>
        <fullName evidence="1">Uncharacterized protein</fullName>
    </submittedName>
</protein>
<dbReference type="EMBL" id="AQFL01000009">
    <property type="protein sequence ID" value="EOR08889.1"/>
    <property type="molecule type" value="Genomic_DNA"/>
</dbReference>
<dbReference type="AlphaFoldDB" id="R9B309"/>
<organism evidence="1 3">
    <name type="scientific">Acinetobacter genomosp. 15BJ</name>
    <dbReference type="NCBI Taxonomy" id="106651"/>
    <lineage>
        <taxon>Bacteria</taxon>
        <taxon>Pseudomonadati</taxon>
        <taxon>Pseudomonadota</taxon>
        <taxon>Gammaproteobacteria</taxon>
        <taxon>Moraxellales</taxon>
        <taxon>Moraxellaceae</taxon>
        <taxon>Acinetobacter</taxon>
    </lineage>
</organism>